<evidence type="ECO:0000256" key="3">
    <source>
        <dbReference type="ARBA" id="ARBA00022723"/>
    </source>
</evidence>
<keyword evidence="3" id="KW-0479">Metal-binding</keyword>
<feature type="region of interest" description="Disordered" evidence="11">
    <location>
        <begin position="1"/>
        <end position="30"/>
    </location>
</feature>
<accession>A0A8C4Q5W4</accession>
<feature type="domain" description="C2H2-type" evidence="12">
    <location>
        <begin position="333"/>
        <end position="360"/>
    </location>
</feature>
<keyword evidence="14" id="KW-1185">Reference proteome</keyword>
<evidence type="ECO:0000256" key="7">
    <source>
        <dbReference type="ARBA" id="ARBA00023015"/>
    </source>
</evidence>
<comment type="subcellular location">
    <subcellularLocation>
        <location evidence="1">Nucleus</location>
    </subcellularLocation>
</comment>
<feature type="domain" description="C2H2-type" evidence="12">
    <location>
        <begin position="305"/>
        <end position="332"/>
    </location>
</feature>
<dbReference type="Proteomes" id="UP000694388">
    <property type="component" value="Unplaced"/>
</dbReference>
<dbReference type="SUPFAM" id="SSF57667">
    <property type="entry name" value="beta-beta-alpha zinc fingers"/>
    <property type="match status" value="6"/>
</dbReference>
<keyword evidence="9" id="KW-0539">Nucleus</keyword>
<dbReference type="PROSITE" id="PS50157">
    <property type="entry name" value="ZINC_FINGER_C2H2_2"/>
    <property type="match status" value="10"/>
</dbReference>
<dbReference type="FunFam" id="3.30.160.60:FF:000624">
    <property type="entry name" value="zinc finger protein 697"/>
    <property type="match status" value="1"/>
</dbReference>
<feature type="domain" description="C2H2-type" evidence="12">
    <location>
        <begin position="361"/>
        <end position="388"/>
    </location>
</feature>
<dbReference type="GO" id="GO:0005654">
    <property type="term" value="C:nucleoplasm"/>
    <property type="evidence" value="ECO:0007669"/>
    <property type="project" value="TreeGrafter"/>
</dbReference>
<dbReference type="FunFam" id="3.30.160.60:FF:001270">
    <property type="entry name" value="zinc finger protein 583 isoform X1"/>
    <property type="match status" value="1"/>
</dbReference>
<evidence type="ECO:0000256" key="5">
    <source>
        <dbReference type="ARBA" id="ARBA00022771"/>
    </source>
</evidence>
<dbReference type="PANTHER" id="PTHR24399">
    <property type="entry name" value="ZINC FINGER AND BTB DOMAIN-CONTAINING"/>
    <property type="match status" value="1"/>
</dbReference>
<dbReference type="GO" id="GO:0001227">
    <property type="term" value="F:DNA-binding transcription repressor activity, RNA polymerase II-specific"/>
    <property type="evidence" value="ECO:0007669"/>
    <property type="project" value="TreeGrafter"/>
</dbReference>
<evidence type="ECO:0000256" key="2">
    <source>
        <dbReference type="ARBA" id="ARBA00006991"/>
    </source>
</evidence>
<dbReference type="GeneTree" id="ENSGT00940000153805"/>
<dbReference type="GO" id="GO:0001817">
    <property type="term" value="P:regulation of cytokine production"/>
    <property type="evidence" value="ECO:0007669"/>
    <property type="project" value="TreeGrafter"/>
</dbReference>
<evidence type="ECO:0000256" key="9">
    <source>
        <dbReference type="ARBA" id="ARBA00023242"/>
    </source>
</evidence>
<evidence type="ECO:0000256" key="1">
    <source>
        <dbReference type="ARBA" id="ARBA00004123"/>
    </source>
</evidence>
<evidence type="ECO:0000256" key="11">
    <source>
        <dbReference type="SAM" id="MobiDB-lite"/>
    </source>
</evidence>
<feature type="domain" description="C2H2-type" evidence="12">
    <location>
        <begin position="473"/>
        <end position="500"/>
    </location>
</feature>
<feature type="domain" description="C2H2-type" evidence="12">
    <location>
        <begin position="445"/>
        <end position="472"/>
    </location>
</feature>
<reference evidence="13" key="2">
    <citation type="submission" date="2025-09" db="UniProtKB">
        <authorList>
            <consortium name="Ensembl"/>
        </authorList>
    </citation>
    <scope>IDENTIFICATION</scope>
</reference>
<comment type="similarity">
    <text evidence="2">Belongs to the krueppel C2H2-type zinc-finger protein family.</text>
</comment>
<evidence type="ECO:0000313" key="14">
    <source>
        <dbReference type="Proteomes" id="UP000694388"/>
    </source>
</evidence>
<dbReference type="InterPro" id="IPR036236">
    <property type="entry name" value="Znf_C2H2_sf"/>
</dbReference>
<evidence type="ECO:0000256" key="8">
    <source>
        <dbReference type="ARBA" id="ARBA00023163"/>
    </source>
</evidence>
<evidence type="ECO:0000256" key="6">
    <source>
        <dbReference type="ARBA" id="ARBA00022833"/>
    </source>
</evidence>
<dbReference type="InterPro" id="IPR013087">
    <property type="entry name" value="Znf_C2H2_type"/>
</dbReference>
<dbReference type="Ensembl" id="ENSEBUT00000011076.1">
    <property type="protein sequence ID" value="ENSEBUP00000010527.1"/>
    <property type="gene ID" value="ENSEBUG00000006779.1"/>
</dbReference>
<reference evidence="13" key="1">
    <citation type="submission" date="2025-08" db="UniProtKB">
        <authorList>
            <consortium name="Ensembl"/>
        </authorList>
    </citation>
    <scope>IDENTIFICATION</scope>
</reference>
<keyword evidence="4" id="KW-0677">Repeat</keyword>
<keyword evidence="6" id="KW-0862">Zinc</keyword>
<dbReference type="FunFam" id="3.30.160.60:FF:001119">
    <property type="entry name" value="zinc finger protein 408"/>
    <property type="match status" value="1"/>
</dbReference>
<dbReference type="Pfam" id="PF00096">
    <property type="entry name" value="zf-C2H2"/>
    <property type="match status" value="6"/>
</dbReference>
<dbReference type="SMART" id="SM00355">
    <property type="entry name" value="ZnF_C2H2"/>
    <property type="match status" value="10"/>
</dbReference>
<organism evidence="13 14">
    <name type="scientific">Eptatretus burgeri</name>
    <name type="common">Inshore hagfish</name>
    <dbReference type="NCBI Taxonomy" id="7764"/>
    <lineage>
        <taxon>Eukaryota</taxon>
        <taxon>Metazoa</taxon>
        <taxon>Chordata</taxon>
        <taxon>Craniata</taxon>
        <taxon>Vertebrata</taxon>
        <taxon>Cyclostomata</taxon>
        <taxon>Myxini</taxon>
        <taxon>Myxiniformes</taxon>
        <taxon>Myxinidae</taxon>
        <taxon>Eptatretinae</taxon>
        <taxon>Eptatretus</taxon>
    </lineage>
</organism>
<keyword evidence="5 10" id="KW-0863">Zinc-finger</keyword>
<dbReference type="GO" id="GO:0002682">
    <property type="term" value="P:regulation of immune system process"/>
    <property type="evidence" value="ECO:0007669"/>
    <property type="project" value="TreeGrafter"/>
</dbReference>
<feature type="domain" description="C2H2-type" evidence="12">
    <location>
        <begin position="557"/>
        <end position="584"/>
    </location>
</feature>
<keyword evidence="8" id="KW-0804">Transcription</keyword>
<feature type="domain" description="C2H2-type" evidence="12">
    <location>
        <begin position="417"/>
        <end position="444"/>
    </location>
</feature>
<dbReference type="FunFam" id="3.30.160.60:FF:002063">
    <property type="entry name" value="RB associated KRAB zinc finger"/>
    <property type="match status" value="2"/>
</dbReference>
<dbReference type="PANTHER" id="PTHR24399:SF23">
    <property type="entry name" value="C2H2-TYPE DOMAIN-CONTAINING PROTEIN"/>
    <property type="match status" value="1"/>
</dbReference>
<feature type="domain" description="C2H2-type" evidence="12">
    <location>
        <begin position="501"/>
        <end position="528"/>
    </location>
</feature>
<proteinExistence type="inferred from homology"/>
<evidence type="ECO:0000256" key="10">
    <source>
        <dbReference type="PROSITE-ProRule" id="PRU00042"/>
    </source>
</evidence>
<evidence type="ECO:0000259" key="12">
    <source>
        <dbReference type="PROSITE" id="PS50157"/>
    </source>
</evidence>
<dbReference type="GO" id="GO:0000978">
    <property type="term" value="F:RNA polymerase II cis-regulatory region sequence-specific DNA binding"/>
    <property type="evidence" value="ECO:0007669"/>
    <property type="project" value="TreeGrafter"/>
</dbReference>
<sequence length="607" mass="68356">MVSSPECRVEAELEPEPEFGPELMPPGSLSSSRFDSHVPLSYVMDLQLSGMKMEPVWPLSVDEGYGSWEPPQSLRDPPQGWSYTTPDMVLDETDVDQHVETEIFHCPSPSWLGKTEGFISAVKEERPTTHSEVLENDQTYQVQESSAIKLENSNGLLFAEENGMELNVRDFRVQGDGVADCEPPICRDTERRNAWYQSRGTQTWSWDFCENAGKCITLPVALCQTDVIVTAGTKKEVNGHLEPKEKRKDPLFVVSKPTPFFQTGAPSLQKSQDSDPQTASVPIGVAHGHPITSPGRQRQPIHKGYQCKECGKLCADPKSLKCHYRIHTGERPYLCRDCGKAFTQQANLDCHRRTHTGEKPYQCMVCSKAFTQQAHLTRHLLVHTGEKPYQCMECGKAFAHVKSLDCHRRTHTGERPYCCGDCGKTFTQAPQLECHRRTHTGERPFQCTSCGKAFAQQAHLKRHLLTHTGERPYQCMDCGKAFGHMKSLECHRRTHTGEKPYLCRDCGKAFTQQANLVCHRRTHTGEKPYQCIDCGKAFAQLAHLQRHLLIHTGEKPFPCLVCGKAFARQAHLERHMLTHTTAAAIPQSCTKAFLIEAMEPELSMKIL</sequence>
<dbReference type="FunFam" id="3.30.160.60:FF:002343">
    <property type="entry name" value="Zinc finger protein 33A"/>
    <property type="match status" value="2"/>
</dbReference>
<dbReference type="GO" id="GO:0008270">
    <property type="term" value="F:zinc ion binding"/>
    <property type="evidence" value="ECO:0007669"/>
    <property type="project" value="UniProtKB-KW"/>
</dbReference>
<name>A0A8C4Q5W4_EPTBU</name>
<feature type="domain" description="C2H2-type" evidence="12">
    <location>
        <begin position="389"/>
        <end position="416"/>
    </location>
</feature>
<dbReference type="FunFam" id="3.30.160.60:FF:001498">
    <property type="entry name" value="Zinc finger protein 404"/>
    <property type="match status" value="1"/>
</dbReference>
<dbReference type="AlphaFoldDB" id="A0A8C4Q5W4"/>
<feature type="domain" description="C2H2-type" evidence="12">
    <location>
        <begin position="529"/>
        <end position="556"/>
    </location>
</feature>
<dbReference type="FunFam" id="3.30.160.60:FF:000029">
    <property type="entry name" value="GLI family zinc finger 4"/>
    <property type="match status" value="1"/>
</dbReference>
<keyword evidence="7" id="KW-0805">Transcription regulation</keyword>
<dbReference type="PROSITE" id="PS00028">
    <property type="entry name" value="ZINC_FINGER_C2H2_1"/>
    <property type="match status" value="10"/>
</dbReference>
<evidence type="ECO:0000256" key="4">
    <source>
        <dbReference type="ARBA" id="ARBA00022737"/>
    </source>
</evidence>
<protein>
    <recommendedName>
        <fullName evidence="12">C2H2-type domain-containing protein</fullName>
    </recommendedName>
</protein>
<dbReference type="Gene3D" id="3.30.160.60">
    <property type="entry name" value="Classic Zinc Finger"/>
    <property type="match status" value="10"/>
</dbReference>
<evidence type="ECO:0000313" key="13">
    <source>
        <dbReference type="Ensembl" id="ENSEBUP00000010527.1"/>
    </source>
</evidence>